<dbReference type="GO" id="GO:0031931">
    <property type="term" value="C:TORC1 complex"/>
    <property type="evidence" value="ECO:0007669"/>
    <property type="project" value="UniProtKB-UniRule"/>
</dbReference>
<comment type="subunit">
    <text evidence="1">The target of rapamycin complex 1 (TORC1) is composed of at least RAPTOR, LST8 and TOR.</text>
</comment>
<proteinExistence type="inferred from homology"/>
<dbReference type="GO" id="GO:0032956">
    <property type="term" value="P:regulation of actin cytoskeleton organization"/>
    <property type="evidence" value="ECO:0007669"/>
    <property type="project" value="TreeGrafter"/>
</dbReference>
<evidence type="ECO:0000256" key="2">
    <source>
        <dbReference type="SAM" id="MobiDB-lite"/>
    </source>
</evidence>
<sequence length="222" mass="24869">MVNRSIDQERRHQQGRCYCAPGKTTVTMADGRWKTELISGDQNGNICVWDLTTNSCSYELVPEVDTSMGSLTVMWTGSLVVAATTMELVMFGGSYVGHRAPTMGMGLGVFCRWCLSHYRYGHTIDNDVLIVTETLHKRGVQEILEKFHPLGLFDRICMSAIDQYMWIHHLLHTFQSGGDFDEDEDDSDTEEEIEMKNEEEEATGKMETATALPVSNGVEATA</sequence>
<comment type="similarity">
    <text evidence="1">Belongs to the WD repeat LST8 family.</text>
</comment>
<evidence type="ECO:0000313" key="3">
    <source>
        <dbReference type="EMBL" id="CAH1412296.1"/>
    </source>
</evidence>
<comment type="caution">
    <text evidence="3">The sequence shown here is derived from an EMBL/GenBank/DDBJ whole genome shotgun (WGS) entry which is preliminary data.</text>
</comment>
<evidence type="ECO:0000313" key="4">
    <source>
        <dbReference type="Proteomes" id="UP001157418"/>
    </source>
</evidence>
<dbReference type="GO" id="GO:0005768">
    <property type="term" value="C:endosome"/>
    <property type="evidence" value="ECO:0007669"/>
    <property type="project" value="UniProtKB-SubCell"/>
</dbReference>
<dbReference type="Proteomes" id="UP001157418">
    <property type="component" value="Unassembled WGS sequence"/>
</dbReference>
<dbReference type="InterPro" id="IPR037588">
    <property type="entry name" value="MLST8"/>
</dbReference>
<dbReference type="GO" id="GO:0031929">
    <property type="term" value="P:TOR signaling"/>
    <property type="evidence" value="ECO:0007669"/>
    <property type="project" value="UniProtKB-UniRule"/>
</dbReference>
<feature type="compositionally biased region" description="Acidic residues" evidence="2">
    <location>
        <begin position="179"/>
        <end position="201"/>
    </location>
</feature>
<dbReference type="PANTHER" id="PTHR19842:SF0">
    <property type="entry name" value="TARGET OF RAPAMYCIN COMPLEX SUBUNIT LST8"/>
    <property type="match status" value="1"/>
</dbReference>
<comment type="function">
    <text evidence="1">Component of TORC1 complex, which is an essential cell growth regulator that controls plant development. Acts by activating transcription, protein synthesis and ribosome biogenesis, and inhibiting mRNA degradation and autophagy.</text>
</comment>
<name>A0AAU9LC45_9ASTR</name>
<dbReference type="GO" id="GO:0031932">
    <property type="term" value="C:TORC2 complex"/>
    <property type="evidence" value="ECO:0007669"/>
    <property type="project" value="InterPro"/>
</dbReference>
<keyword evidence="1" id="KW-0677">Repeat</keyword>
<organism evidence="3 4">
    <name type="scientific">Lactuca virosa</name>
    <dbReference type="NCBI Taxonomy" id="75947"/>
    <lineage>
        <taxon>Eukaryota</taxon>
        <taxon>Viridiplantae</taxon>
        <taxon>Streptophyta</taxon>
        <taxon>Embryophyta</taxon>
        <taxon>Tracheophyta</taxon>
        <taxon>Spermatophyta</taxon>
        <taxon>Magnoliopsida</taxon>
        <taxon>eudicotyledons</taxon>
        <taxon>Gunneridae</taxon>
        <taxon>Pentapetalae</taxon>
        <taxon>asterids</taxon>
        <taxon>campanulids</taxon>
        <taxon>Asterales</taxon>
        <taxon>Asteraceae</taxon>
        <taxon>Cichorioideae</taxon>
        <taxon>Cichorieae</taxon>
        <taxon>Lactucinae</taxon>
        <taxon>Lactuca</taxon>
    </lineage>
</organism>
<protein>
    <recommendedName>
        <fullName evidence="1">Target of rapamycin complex subunit LST8</fullName>
        <shortName evidence="1">TORC subunit LST8</shortName>
    </recommendedName>
    <alternativeName>
        <fullName evidence="1">Lethal with SEC13 protein 8 homolog</fullName>
    </alternativeName>
</protein>
<dbReference type="EMBL" id="CAKMRJ010000001">
    <property type="protein sequence ID" value="CAH1412296.1"/>
    <property type="molecule type" value="Genomic_DNA"/>
</dbReference>
<dbReference type="PANTHER" id="PTHR19842">
    <property type="entry name" value="G BETA-LIKE PROTEIN GBL"/>
    <property type="match status" value="1"/>
</dbReference>
<keyword evidence="1" id="KW-0853">WD repeat</keyword>
<comment type="subcellular location">
    <subcellularLocation>
        <location evidence="1">Endosome</location>
    </subcellularLocation>
</comment>
<keyword evidence="1" id="KW-0967">Endosome</keyword>
<evidence type="ECO:0000256" key="1">
    <source>
        <dbReference type="RuleBase" id="RU369068"/>
    </source>
</evidence>
<accession>A0AAU9LC45</accession>
<dbReference type="AlphaFoldDB" id="A0AAU9LC45"/>
<reference evidence="3 4" key="1">
    <citation type="submission" date="2022-01" db="EMBL/GenBank/DDBJ databases">
        <authorList>
            <person name="Xiong W."/>
            <person name="Schranz E."/>
        </authorList>
    </citation>
    <scope>NUCLEOTIDE SEQUENCE [LARGE SCALE GENOMIC DNA]</scope>
</reference>
<keyword evidence="4" id="KW-1185">Reference proteome</keyword>
<gene>
    <name evidence="3" type="ORF">LVIROSA_LOCUS320</name>
</gene>
<feature type="region of interest" description="Disordered" evidence="2">
    <location>
        <begin position="178"/>
        <end position="222"/>
    </location>
</feature>